<dbReference type="Proteomes" id="UP001153321">
    <property type="component" value="Chromosome Z"/>
</dbReference>
<proteinExistence type="predicted"/>
<gene>
    <name evidence="2" type="ORF">SPLIT_LOCUS12692</name>
</gene>
<organism evidence="2 3">
    <name type="scientific">Spodoptera littoralis</name>
    <name type="common">Egyptian cotton leafworm</name>
    <dbReference type="NCBI Taxonomy" id="7109"/>
    <lineage>
        <taxon>Eukaryota</taxon>
        <taxon>Metazoa</taxon>
        <taxon>Ecdysozoa</taxon>
        <taxon>Arthropoda</taxon>
        <taxon>Hexapoda</taxon>
        <taxon>Insecta</taxon>
        <taxon>Pterygota</taxon>
        <taxon>Neoptera</taxon>
        <taxon>Endopterygota</taxon>
        <taxon>Lepidoptera</taxon>
        <taxon>Glossata</taxon>
        <taxon>Ditrysia</taxon>
        <taxon>Noctuoidea</taxon>
        <taxon>Noctuidae</taxon>
        <taxon>Amphipyrinae</taxon>
        <taxon>Spodoptera</taxon>
    </lineage>
</organism>
<name>A0A9P0IHC4_SPOLI</name>
<keyword evidence="3" id="KW-1185">Reference proteome</keyword>
<dbReference type="PANTHER" id="PTHR10773">
    <property type="entry name" value="DNA-DIRECTED RNA POLYMERASES I, II, AND III SUBUNIT RPABC2"/>
    <property type="match status" value="1"/>
</dbReference>
<sequence>MLLVTSNRLQLLLVNILSLLMRSRRLSSKTPENIETTDTIGFAPPISEKANFLETTVIASIAAVEHEMVPATRPIDVTPVPSPVRPYCENCESRFCPICVNDYMMSIDDVYDNLPTPSTMTDASTIVTPSTHKNKDPNQRKKIFTKFWGLDDRKRHWEFVIKYTKKLPKGRKTTEETKHKRENTFVYYLPNSQKESKRVCRKMFLSTISSGERIVTTAWKKYDEEISIAEDKRGNYEHKPRVIDDMMVQSVKDHVNSIDRVESQYTRKDSKKLYLKYN</sequence>
<evidence type="ECO:0000256" key="1">
    <source>
        <dbReference type="SAM" id="SignalP"/>
    </source>
</evidence>
<dbReference type="PANTHER" id="PTHR10773:SF19">
    <property type="match status" value="1"/>
</dbReference>
<feature type="chain" id="PRO_5040487856" evidence="1">
    <location>
        <begin position="29"/>
        <end position="278"/>
    </location>
</feature>
<dbReference type="AlphaFoldDB" id="A0A9P0IHC4"/>
<keyword evidence="1" id="KW-0732">Signal</keyword>
<evidence type="ECO:0000313" key="3">
    <source>
        <dbReference type="Proteomes" id="UP001153321"/>
    </source>
</evidence>
<evidence type="ECO:0000313" key="2">
    <source>
        <dbReference type="EMBL" id="CAH1647341.1"/>
    </source>
</evidence>
<accession>A0A9P0IHC4</accession>
<dbReference type="EMBL" id="LR824562">
    <property type="protein sequence ID" value="CAH1647341.1"/>
    <property type="molecule type" value="Genomic_DNA"/>
</dbReference>
<protein>
    <submittedName>
        <fullName evidence="2">Uncharacterized protein</fullName>
    </submittedName>
</protein>
<feature type="signal peptide" evidence="1">
    <location>
        <begin position="1"/>
        <end position="28"/>
    </location>
</feature>
<reference evidence="2" key="1">
    <citation type="submission" date="2022-02" db="EMBL/GenBank/DDBJ databases">
        <authorList>
            <person name="King R."/>
        </authorList>
    </citation>
    <scope>NUCLEOTIDE SEQUENCE</scope>
</reference>